<keyword evidence="1" id="KW-0234">DNA repair</keyword>
<evidence type="ECO:0000259" key="2">
    <source>
        <dbReference type="Pfam" id="PF05970"/>
    </source>
</evidence>
<reference evidence="3 4" key="1">
    <citation type="journal article" date="2015" name="Fungal Genet. Biol.">
        <title>Evolution of novel wood decay mechanisms in Agaricales revealed by the genome sequences of Fistulina hepatica and Cylindrobasidium torrendii.</title>
        <authorList>
            <person name="Floudas D."/>
            <person name="Held B.W."/>
            <person name="Riley R."/>
            <person name="Nagy L.G."/>
            <person name="Koehler G."/>
            <person name="Ransdell A.S."/>
            <person name="Younus H."/>
            <person name="Chow J."/>
            <person name="Chiniquy J."/>
            <person name="Lipzen A."/>
            <person name="Tritt A."/>
            <person name="Sun H."/>
            <person name="Haridas S."/>
            <person name="LaButti K."/>
            <person name="Ohm R.A."/>
            <person name="Kues U."/>
            <person name="Blanchette R.A."/>
            <person name="Grigoriev I.V."/>
            <person name="Minto R.E."/>
            <person name="Hibbett D.S."/>
        </authorList>
    </citation>
    <scope>NUCLEOTIDE SEQUENCE [LARGE SCALE GENOMIC DNA]</scope>
    <source>
        <strain evidence="3 4">FP15055 ss-10</strain>
    </source>
</reference>
<sequence length="106" mass="11569">RKPFRLIIGGPGGTGKSHIYQAVREFYEHVGKEDELTFTAPTGVAASNIGGSTVHSELSLNIPPRNMTTKSLALDHLRSRLEKTKTLVIDEVYFLGCASVDKVSIQ</sequence>
<dbReference type="Proteomes" id="UP000054007">
    <property type="component" value="Unassembled WGS sequence"/>
</dbReference>
<gene>
    <name evidence="3" type="ORF">CYLTODRAFT_337883</name>
</gene>
<keyword evidence="1" id="KW-0227">DNA damage</keyword>
<accession>A0A0D7B3H8</accession>
<comment type="similarity">
    <text evidence="1">Belongs to the helicase family.</text>
</comment>
<keyword evidence="4" id="KW-1185">Reference proteome</keyword>
<dbReference type="OrthoDB" id="432234at2759"/>
<proteinExistence type="inferred from homology"/>
<feature type="non-terminal residue" evidence="3">
    <location>
        <position position="106"/>
    </location>
</feature>
<dbReference type="InterPro" id="IPR027417">
    <property type="entry name" value="P-loop_NTPase"/>
</dbReference>
<name>A0A0D7B3H8_9AGAR</name>
<dbReference type="SUPFAM" id="SSF52540">
    <property type="entry name" value="P-loop containing nucleoside triphosphate hydrolases"/>
    <property type="match status" value="1"/>
</dbReference>
<dbReference type="GO" id="GO:0006310">
    <property type="term" value="P:DNA recombination"/>
    <property type="evidence" value="ECO:0007669"/>
    <property type="project" value="UniProtKB-KW"/>
</dbReference>
<dbReference type="EMBL" id="KN880606">
    <property type="protein sequence ID" value="KIY65052.1"/>
    <property type="molecule type" value="Genomic_DNA"/>
</dbReference>
<evidence type="ECO:0000313" key="3">
    <source>
        <dbReference type="EMBL" id="KIY65052.1"/>
    </source>
</evidence>
<feature type="domain" description="DNA helicase Pif1-like DEAD-box helicase" evidence="2">
    <location>
        <begin position="7"/>
        <end position="95"/>
    </location>
</feature>
<comment type="cofactor">
    <cofactor evidence="1">
        <name>Mg(2+)</name>
        <dbReference type="ChEBI" id="CHEBI:18420"/>
    </cofactor>
</comment>
<dbReference type="GO" id="GO:0005524">
    <property type="term" value="F:ATP binding"/>
    <property type="evidence" value="ECO:0007669"/>
    <property type="project" value="UniProtKB-KW"/>
</dbReference>
<keyword evidence="1" id="KW-0233">DNA recombination</keyword>
<dbReference type="Pfam" id="PF05970">
    <property type="entry name" value="PIF1"/>
    <property type="match status" value="1"/>
</dbReference>
<comment type="catalytic activity">
    <reaction evidence="1">
        <text>ATP + H2O = ADP + phosphate + H(+)</text>
        <dbReference type="Rhea" id="RHEA:13065"/>
        <dbReference type="ChEBI" id="CHEBI:15377"/>
        <dbReference type="ChEBI" id="CHEBI:15378"/>
        <dbReference type="ChEBI" id="CHEBI:30616"/>
        <dbReference type="ChEBI" id="CHEBI:43474"/>
        <dbReference type="ChEBI" id="CHEBI:456216"/>
        <dbReference type="EC" id="5.6.2.3"/>
    </reaction>
</comment>
<dbReference type="EC" id="5.6.2.3" evidence="1"/>
<dbReference type="PANTHER" id="PTHR47642">
    <property type="entry name" value="ATP-DEPENDENT DNA HELICASE"/>
    <property type="match status" value="1"/>
</dbReference>
<organism evidence="3 4">
    <name type="scientific">Cylindrobasidium torrendii FP15055 ss-10</name>
    <dbReference type="NCBI Taxonomy" id="1314674"/>
    <lineage>
        <taxon>Eukaryota</taxon>
        <taxon>Fungi</taxon>
        <taxon>Dikarya</taxon>
        <taxon>Basidiomycota</taxon>
        <taxon>Agaricomycotina</taxon>
        <taxon>Agaricomycetes</taxon>
        <taxon>Agaricomycetidae</taxon>
        <taxon>Agaricales</taxon>
        <taxon>Marasmiineae</taxon>
        <taxon>Physalacriaceae</taxon>
        <taxon>Cylindrobasidium</taxon>
    </lineage>
</organism>
<feature type="non-terminal residue" evidence="3">
    <location>
        <position position="1"/>
    </location>
</feature>
<dbReference type="Gene3D" id="3.40.50.300">
    <property type="entry name" value="P-loop containing nucleotide triphosphate hydrolases"/>
    <property type="match status" value="1"/>
</dbReference>
<dbReference type="AlphaFoldDB" id="A0A0D7B3H8"/>
<keyword evidence="1" id="KW-0378">Hydrolase</keyword>
<evidence type="ECO:0000256" key="1">
    <source>
        <dbReference type="RuleBase" id="RU363044"/>
    </source>
</evidence>
<keyword evidence="1" id="KW-0547">Nucleotide-binding</keyword>
<dbReference type="GO" id="GO:0043139">
    <property type="term" value="F:5'-3' DNA helicase activity"/>
    <property type="evidence" value="ECO:0007669"/>
    <property type="project" value="UniProtKB-EC"/>
</dbReference>
<dbReference type="STRING" id="1314674.A0A0D7B3H8"/>
<dbReference type="InterPro" id="IPR051055">
    <property type="entry name" value="PIF1_helicase"/>
</dbReference>
<dbReference type="GO" id="GO:0000723">
    <property type="term" value="P:telomere maintenance"/>
    <property type="evidence" value="ECO:0007669"/>
    <property type="project" value="InterPro"/>
</dbReference>
<dbReference type="InterPro" id="IPR010285">
    <property type="entry name" value="DNA_helicase_pif1-like_DEAD"/>
</dbReference>
<keyword evidence="1" id="KW-0067">ATP-binding</keyword>
<protein>
    <recommendedName>
        <fullName evidence="1">ATP-dependent DNA helicase</fullName>
        <ecNumber evidence="1">5.6.2.3</ecNumber>
    </recommendedName>
</protein>
<dbReference type="PANTHER" id="PTHR47642:SF8">
    <property type="entry name" value="ATP-DEPENDENT DNA HELICASE"/>
    <property type="match status" value="1"/>
</dbReference>
<dbReference type="GO" id="GO:0006281">
    <property type="term" value="P:DNA repair"/>
    <property type="evidence" value="ECO:0007669"/>
    <property type="project" value="UniProtKB-KW"/>
</dbReference>
<evidence type="ECO:0000313" key="4">
    <source>
        <dbReference type="Proteomes" id="UP000054007"/>
    </source>
</evidence>
<dbReference type="GO" id="GO:0016887">
    <property type="term" value="F:ATP hydrolysis activity"/>
    <property type="evidence" value="ECO:0007669"/>
    <property type="project" value="RHEA"/>
</dbReference>
<keyword evidence="1" id="KW-0347">Helicase</keyword>